<dbReference type="GO" id="GO:0004156">
    <property type="term" value="F:dihydropteroate synthase activity"/>
    <property type="evidence" value="ECO:0007669"/>
    <property type="project" value="UniProtKB-EC"/>
</dbReference>
<keyword evidence="14" id="KW-0289">Folate biosynthesis</keyword>
<dbReference type="NCBIfam" id="TIGR01496">
    <property type="entry name" value="DHPS"/>
    <property type="match status" value="1"/>
</dbReference>
<comment type="similarity">
    <text evidence="7">In the C-terminal section; belongs to the DHPS family.</text>
</comment>
<dbReference type="PANTHER" id="PTHR20941:SF1">
    <property type="entry name" value="FOLIC ACID SYNTHESIS PROTEIN FOL1"/>
    <property type="match status" value="1"/>
</dbReference>
<evidence type="ECO:0000256" key="9">
    <source>
        <dbReference type="ARBA" id="ARBA00022723"/>
    </source>
</evidence>
<comment type="pathway">
    <text evidence="4">Cofactor biosynthesis; tetrahydrofolate biosynthesis; 7,8-dihydrofolate from 2-amino-4-hydroxy-6-hydroxymethyl-7,8-dihydropteridine diphosphate and 4-aminobenzoate: step 1/2.</text>
</comment>
<dbReference type="InterPro" id="IPR043133">
    <property type="entry name" value="GTP-CH-I_C/QueF"/>
</dbReference>
<keyword evidence="12" id="KW-0067">ATP-binding</keyword>
<evidence type="ECO:0000256" key="12">
    <source>
        <dbReference type="ARBA" id="ARBA00022840"/>
    </source>
</evidence>
<comment type="cofactor">
    <cofactor evidence="3">
        <name>Mg(2+)</name>
        <dbReference type="ChEBI" id="CHEBI:18420"/>
    </cofactor>
</comment>
<keyword evidence="11" id="KW-0418">Kinase</keyword>
<dbReference type="Gene3D" id="3.20.20.20">
    <property type="entry name" value="Dihydropteroate synthase-like"/>
    <property type="match status" value="1"/>
</dbReference>
<dbReference type="GO" id="GO:0005524">
    <property type="term" value="F:ATP binding"/>
    <property type="evidence" value="ECO:0007669"/>
    <property type="project" value="UniProtKB-KW"/>
</dbReference>
<dbReference type="CDD" id="cd00483">
    <property type="entry name" value="HPPK"/>
    <property type="match status" value="1"/>
</dbReference>
<feature type="domain" description="Pterin-binding" evidence="16">
    <location>
        <begin position="461"/>
        <end position="733"/>
    </location>
</feature>
<dbReference type="SMART" id="SM00905">
    <property type="entry name" value="FolB"/>
    <property type="match status" value="1"/>
</dbReference>
<dbReference type="InterPro" id="IPR000489">
    <property type="entry name" value="Pterin-binding_dom"/>
</dbReference>
<evidence type="ECO:0000256" key="11">
    <source>
        <dbReference type="ARBA" id="ARBA00022777"/>
    </source>
</evidence>
<evidence type="ECO:0000259" key="16">
    <source>
        <dbReference type="PROSITE" id="PS50972"/>
    </source>
</evidence>
<comment type="catalytic activity">
    <reaction evidence="2">
        <text>6-hydroxymethyl-7,8-dihydropterin + ATP = (7,8-dihydropterin-6-yl)methyl diphosphate + AMP + H(+)</text>
        <dbReference type="Rhea" id="RHEA:11412"/>
        <dbReference type="ChEBI" id="CHEBI:15378"/>
        <dbReference type="ChEBI" id="CHEBI:30616"/>
        <dbReference type="ChEBI" id="CHEBI:44841"/>
        <dbReference type="ChEBI" id="CHEBI:72950"/>
        <dbReference type="ChEBI" id="CHEBI:456215"/>
        <dbReference type="EC" id="2.7.6.3"/>
    </reaction>
</comment>
<dbReference type="SUPFAM" id="SSF51717">
    <property type="entry name" value="Dihydropteroate synthetase-like"/>
    <property type="match status" value="1"/>
</dbReference>
<dbReference type="Pfam" id="PF00809">
    <property type="entry name" value="Pterin_bind"/>
    <property type="match status" value="1"/>
</dbReference>
<dbReference type="NCBIfam" id="TIGR01498">
    <property type="entry name" value="folK"/>
    <property type="match status" value="1"/>
</dbReference>
<dbReference type="GO" id="GO:0004150">
    <property type="term" value="F:dihydroneopterin aldolase activity"/>
    <property type="evidence" value="ECO:0007669"/>
    <property type="project" value="InterPro"/>
</dbReference>
<dbReference type="GO" id="GO:0046654">
    <property type="term" value="P:tetrahydrofolate biosynthetic process"/>
    <property type="evidence" value="ECO:0007669"/>
    <property type="project" value="TreeGrafter"/>
</dbReference>
<dbReference type="InterPro" id="IPR000550">
    <property type="entry name" value="Hppk"/>
</dbReference>
<keyword evidence="8" id="KW-0808">Transferase</keyword>
<dbReference type="GO" id="GO:0005740">
    <property type="term" value="C:mitochondrial envelope"/>
    <property type="evidence" value="ECO:0007669"/>
    <property type="project" value="TreeGrafter"/>
</dbReference>
<name>A0AAW0Z4H2_9TREE</name>
<dbReference type="GeneID" id="92178239"/>
<evidence type="ECO:0000256" key="1">
    <source>
        <dbReference type="ARBA" id="ARBA00000012"/>
    </source>
</evidence>
<dbReference type="InterPro" id="IPR045031">
    <property type="entry name" value="DHP_synth-like"/>
</dbReference>
<dbReference type="GO" id="GO:0003848">
    <property type="term" value="F:2-amino-4-hydroxy-6-hydroxymethyldihydropteridine diphosphokinase activity"/>
    <property type="evidence" value="ECO:0007669"/>
    <property type="project" value="UniProtKB-EC"/>
</dbReference>
<evidence type="ECO:0000256" key="5">
    <source>
        <dbReference type="ARBA" id="ARBA00005051"/>
    </source>
</evidence>
<dbReference type="AlphaFoldDB" id="A0AAW0Z4H2"/>
<evidence type="ECO:0000313" key="17">
    <source>
        <dbReference type="EMBL" id="KAK8865832.1"/>
    </source>
</evidence>
<dbReference type="GO" id="GO:0016301">
    <property type="term" value="F:kinase activity"/>
    <property type="evidence" value="ECO:0007669"/>
    <property type="project" value="UniProtKB-KW"/>
</dbReference>
<keyword evidence="18" id="KW-1185">Reference proteome</keyword>
<proteinExistence type="inferred from homology"/>
<keyword evidence="10" id="KW-0547">Nucleotide-binding</keyword>
<dbReference type="RefSeq" id="XP_066805311.1">
    <property type="nucleotide sequence ID" value="XM_066944110.1"/>
</dbReference>
<dbReference type="InterPro" id="IPR006157">
    <property type="entry name" value="FolB_dom"/>
</dbReference>
<evidence type="ECO:0000256" key="13">
    <source>
        <dbReference type="ARBA" id="ARBA00022842"/>
    </source>
</evidence>
<dbReference type="Pfam" id="PF01288">
    <property type="entry name" value="HPPK"/>
    <property type="match status" value="1"/>
</dbReference>
<comment type="pathway">
    <text evidence="5">Cofactor biosynthesis; tetrahydrofolate biosynthesis; 2-amino-4-hydroxy-6-hydroxymethyl-7,8-dihydropteridine diphosphate from 7,8-dihydroneopterin triphosphate: step 4/4.</text>
</comment>
<dbReference type="PANTHER" id="PTHR20941">
    <property type="entry name" value="FOLATE SYNTHESIS PROTEINS"/>
    <property type="match status" value="1"/>
</dbReference>
<keyword evidence="9" id="KW-0479">Metal-binding</keyword>
<dbReference type="SUPFAM" id="SSF55620">
    <property type="entry name" value="Tetrahydrobiopterin biosynthesis enzymes-like"/>
    <property type="match status" value="1"/>
</dbReference>
<evidence type="ECO:0000256" key="15">
    <source>
        <dbReference type="ARBA" id="ARBA00023268"/>
    </source>
</evidence>
<evidence type="ECO:0000256" key="4">
    <source>
        <dbReference type="ARBA" id="ARBA00004763"/>
    </source>
</evidence>
<comment type="caution">
    <text evidence="17">The sequence shown here is derived from an EMBL/GenBank/DDBJ whole genome shotgun (WGS) entry which is preliminary data.</text>
</comment>
<dbReference type="Pfam" id="PF02152">
    <property type="entry name" value="FolB"/>
    <property type="match status" value="1"/>
</dbReference>
<comment type="catalytic activity">
    <reaction evidence="1">
        <text>(7,8-dihydropterin-6-yl)methyl diphosphate + 4-aminobenzoate = 7,8-dihydropteroate + diphosphate</text>
        <dbReference type="Rhea" id="RHEA:19949"/>
        <dbReference type="ChEBI" id="CHEBI:17836"/>
        <dbReference type="ChEBI" id="CHEBI:17839"/>
        <dbReference type="ChEBI" id="CHEBI:33019"/>
        <dbReference type="ChEBI" id="CHEBI:72950"/>
        <dbReference type="EC" id="2.5.1.15"/>
    </reaction>
</comment>
<keyword evidence="13" id="KW-0460">Magnesium</keyword>
<evidence type="ECO:0000256" key="10">
    <source>
        <dbReference type="ARBA" id="ARBA00022741"/>
    </source>
</evidence>
<evidence type="ECO:0000256" key="14">
    <source>
        <dbReference type="ARBA" id="ARBA00022909"/>
    </source>
</evidence>
<evidence type="ECO:0000256" key="3">
    <source>
        <dbReference type="ARBA" id="ARBA00001946"/>
    </source>
</evidence>
<dbReference type="GO" id="GO:0046656">
    <property type="term" value="P:folic acid biosynthetic process"/>
    <property type="evidence" value="ECO:0007669"/>
    <property type="project" value="UniProtKB-KW"/>
</dbReference>
<dbReference type="Gene3D" id="3.30.70.560">
    <property type="entry name" value="7,8-Dihydro-6-hydroxymethylpterin-pyrophosphokinase HPPK"/>
    <property type="match status" value="1"/>
</dbReference>
<gene>
    <name evidence="17" type="ORF">IAR55_000980</name>
</gene>
<evidence type="ECO:0000256" key="6">
    <source>
        <dbReference type="ARBA" id="ARBA00009640"/>
    </source>
</evidence>
<sequence>MSSSDRITITSLSVHLANGLGPSAFSLTPPPPCPILLSLNINLRPGSVHATSEGDSMSGLGVNYSAVSKAIYALASDPKKTWSEPWTLLRDVAAVPLELDDVESVDVKLESPRALLQALSAVYEVRIDKSRNEEGRKATIKDMKVACIIGLHPHERKEKQRLESDVTVQGCDWGEWSHKGFADEVYEFVSDSSYGTIESLNHELGRHLCRSHYLSPTSSLEITIRKPSAIPFATPGITIHRTALDYPSLLTSTSAEAGPSSATTSPTTTEAERVFIAVGSNIGDRVGHISRAIKLLGEGGCAFVSSSRLYESEPMYVENQDRFVNGVMEVKTSLQPMDVLRLLKRTEKAVGRTKTFTNGPRVIDLDLIFYGSELVRIGSREDQEDEDGVKWLECPHASLGEREFVLRPLADIAPDLKHPALGRTIRNMLESLPKSDPPALQPIIPFTHPARPIRLSIPATPHIMAIFNATPDSFSDGDPSRTDAAYAVQACKGLVDSPFPPAILDIGGMSTRPKSEPCTEEEELARVVPLIRAIRGSSEPRLATIPISIDTYRPLVARAAVEAGANCINDVRGGREDGMLEIMAELDVPVVLMHSRGDSTSMTTAELQDYTSFGGVVKGVQAELAETVEKALKAGVKKWNIILDPGLGFAKSHEDNLRLLKHLPEIIIPGSKLEGYPILVGGSRKGFVGKVIGREVASERGFGDAALNSWCMASEVVDILRVHEPREAGEVVRMGLAIRDLKED</sequence>
<dbReference type="Proteomes" id="UP001388673">
    <property type="component" value="Unassembled WGS sequence"/>
</dbReference>
<protein>
    <submittedName>
        <fullName evidence="17">Dihydropteroate synthase</fullName>
    </submittedName>
</protein>
<evidence type="ECO:0000256" key="2">
    <source>
        <dbReference type="ARBA" id="ARBA00000198"/>
    </source>
</evidence>
<evidence type="ECO:0000256" key="8">
    <source>
        <dbReference type="ARBA" id="ARBA00022679"/>
    </source>
</evidence>
<dbReference type="CDD" id="cd00739">
    <property type="entry name" value="DHPS"/>
    <property type="match status" value="1"/>
</dbReference>
<keyword evidence="15" id="KW-0511">Multifunctional enzyme</keyword>
<comment type="similarity">
    <text evidence="6">In the N-terminal section; belongs to the DHNA family.</text>
</comment>
<accession>A0AAW0Z4H2</accession>
<evidence type="ECO:0000256" key="7">
    <source>
        <dbReference type="ARBA" id="ARBA00009951"/>
    </source>
</evidence>
<dbReference type="InterPro" id="IPR011005">
    <property type="entry name" value="Dihydropteroate_synth-like_sf"/>
</dbReference>
<dbReference type="KEGG" id="kne:92178239"/>
<organism evidence="17 18">
    <name type="scientific">Kwoniella newhampshirensis</name>
    <dbReference type="NCBI Taxonomy" id="1651941"/>
    <lineage>
        <taxon>Eukaryota</taxon>
        <taxon>Fungi</taxon>
        <taxon>Dikarya</taxon>
        <taxon>Basidiomycota</taxon>
        <taxon>Agaricomycotina</taxon>
        <taxon>Tremellomycetes</taxon>
        <taxon>Tremellales</taxon>
        <taxon>Cryptococcaceae</taxon>
        <taxon>Kwoniella</taxon>
    </lineage>
</organism>
<dbReference type="EMBL" id="JBCAWK010000002">
    <property type="protein sequence ID" value="KAK8865832.1"/>
    <property type="molecule type" value="Genomic_DNA"/>
</dbReference>
<reference evidence="17 18" key="1">
    <citation type="journal article" date="2024" name="bioRxiv">
        <title>Comparative genomics of Cryptococcus and Kwoniella reveals pathogenesis evolution and contrasting karyotype dynamics via intercentromeric recombination or chromosome fusion.</title>
        <authorList>
            <person name="Coelho M.A."/>
            <person name="David-Palma M."/>
            <person name="Shea T."/>
            <person name="Bowers K."/>
            <person name="McGinley-Smith S."/>
            <person name="Mohammad A.W."/>
            <person name="Gnirke A."/>
            <person name="Yurkov A.M."/>
            <person name="Nowrousian M."/>
            <person name="Sun S."/>
            <person name="Cuomo C.A."/>
            <person name="Heitman J."/>
        </authorList>
    </citation>
    <scope>NUCLEOTIDE SEQUENCE [LARGE SCALE GENOMIC DNA]</scope>
    <source>
        <strain evidence="17 18">CBS 13917</strain>
    </source>
</reference>
<evidence type="ECO:0000313" key="18">
    <source>
        <dbReference type="Proteomes" id="UP001388673"/>
    </source>
</evidence>
<dbReference type="Gene3D" id="3.30.1130.10">
    <property type="match status" value="2"/>
</dbReference>
<dbReference type="GO" id="GO:0046872">
    <property type="term" value="F:metal ion binding"/>
    <property type="evidence" value="ECO:0007669"/>
    <property type="project" value="UniProtKB-KW"/>
</dbReference>
<dbReference type="InterPro" id="IPR006390">
    <property type="entry name" value="DHP_synth_dom"/>
</dbReference>
<dbReference type="InterPro" id="IPR035907">
    <property type="entry name" value="Hppk_sf"/>
</dbReference>
<dbReference type="SUPFAM" id="SSF55083">
    <property type="entry name" value="6-hydroxymethyl-7,8-dihydropterin pyrophosphokinase, HPPK"/>
    <property type="match status" value="1"/>
</dbReference>
<dbReference type="PROSITE" id="PS50972">
    <property type="entry name" value="PTERIN_BINDING"/>
    <property type="match status" value="1"/>
</dbReference>